<feature type="region of interest" description="Disordered" evidence="5">
    <location>
        <begin position="255"/>
        <end position="392"/>
    </location>
</feature>
<feature type="compositionally biased region" description="Basic and acidic residues" evidence="5">
    <location>
        <begin position="58"/>
        <end position="93"/>
    </location>
</feature>
<proteinExistence type="predicted"/>
<evidence type="ECO:0000313" key="7">
    <source>
        <dbReference type="Proteomes" id="UP000887575"/>
    </source>
</evidence>
<dbReference type="InterPro" id="IPR044198">
    <property type="entry name" value="DEK"/>
</dbReference>
<dbReference type="GO" id="GO:0006325">
    <property type="term" value="P:chromatin organization"/>
    <property type="evidence" value="ECO:0007669"/>
    <property type="project" value="UniProtKB-KW"/>
</dbReference>
<evidence type="ECO:0000259" key="6">
    <source>
        <dbReference type="PROSITE" id="PS51998"/>
    </source>
</evidence>
<feature type="compositionally biased region" description="Basic and acidic residues" evidence="5">
    <location>
        <begin position="373"/>
        <end position="392"/>
    </location>
</feature>
<evidence type="ECO:0000256" key="5">
    <source>
        <dbReference type="SAM" id="MobiDB-lite"/>
    </source>
</evidence>
<dbReference type="AlphaFoldDB" id="A0AAF3EJA9"/>
<reference evidence="8" key="1">
    <citation type="submission" date="2024-02" db="UniProtKB">
        <authorList>
            <consortium name="WormBaseParasite"/>
        </authorList>
    </citation>
    <scope>IDENTIFICATION</scope>
</reference>
<dbReference type="PROSITE" id="PS51998">
    <property type="entry name" value="DEK_C"/>
    <property type="match status" value="1"/>
</dbReference>
<organism evidence="7 8">
    <name type="scientific">Mesorhabditis belari</name>
    <dbReference type="NCBI Taxonomy" id="2138241"/>
    <lineage>
        <taxon>Eukaryota</taxon>
        <taxon>Metazoa</taxon>
        <taxon>Ecdysozoa</taxon>
        <taxon>Nematoda</taxon>
        <taxon>Chromadorea</taxon>
        <taxon>Rhabditida</taxon>
        <taxon>Rhabditina</taxon>
        <taxon>Rhabditomorpha</taxon>
        <taxon>Rhabditoidea</taxon>
        <taxon>Rhabditidae</taxon>
        <taxon>Mesorhabditinae</taxon>
        <taxon>Mesorhabditis</taxon>
    </lineage>
</organism>
<keyword evidence="4" id="KW-0539">Nucleus</keyword>
<dbReference type="Proteomes" id="UP000887575">
    <property type="component" value="Unassembled WGS sequence"/>
</dbReference>
<dbReference type="InterPro" id="IPR014876">
    <property type="entry name" value="DEK_C"/>
</dbReference>
<dbReference type="GO" id="GO:2000779">
    <property type="term" value="P:regulation of double-strand break repair"/>
    <property type="evidence" value="ECO:0007669"/>
    <property type="project" value="TreeGrafter"/>
</dbReference>
<evidence type="ECO:0000256" key="3">
    <source>
        <dbReference type="ARBA" id="ARBA00023125"/>
    </source>
</evidence>
<comment type="subcellular location">
    <subcellularLocation>
        <location evidence="1">Nucleus</location>
    </subcellularLocation>
</comment>
<dbReference type="GO" id="GO:0003677">
    <property type="term" value="F:DNA binding"/>
    <property type="evidence" value="ECO:0007669"/>
    <property type="project" value="UniProtKB-KW"/>
</dbReference>
<evidence type="ECO:0000256" key="1">
    <source>
        <dbReference type="ARBA" id="ARBA00004123"/>
    </source>
</evidence>
<keyword evidence="3" id="KW-0238">DNA-binding</keyword>
<dbReference type="PANTHER" id="PTHR13468">
    <property type="entry name" value="DEK PROTEIN"/>
    <property type="match status" value="1"/>
</dbReference>
<feature type="compositionally biased region" description="Basic residues" evidence="5">
    <location>
        <begin position="268"/>
        <end position="287"/>
    </location>
</feature>
<dbReference type="PANTHER" id="PTHR13468:SF1">
    <property type="entry name" value="PROTEIN DEK"/>
    <property type="match status" value="1"/>
</dbReference>
<sequence length="444" mass="50192">MATIEETNLGEELDRQESTEEPTAETKIDAVDSEKTDHEPEVDEPEESVPPTAASPEEIEKPMKTPTKKTESKSPKKESPKKETPKRTPRNETFDENTDSVKPGAYDQPLVVEGKRERTKVTHFASTLTPKVESPKAEAMGGKGAGMALGDIASANEYITKKPTQDLKKLHKLLYLREGQAAHSIVFKKALRKFNGWWFTEKSDDWNKRVSYLQKLKVAEVKHLRAGVGLHHAAPTRDEEISNLMHFLLNPAGKSTQIEAEKKEKAKERKRKRQTKVKMPSKKRKLSGKSDSEDEEDDEDDKEEEEDEVSDDPPSDKEEKKKPTKKAAPKQTSAKKPAAKKSKEKIEDSDEEMEEEKNNKKGDSDTDDSSESGENKEKEKEDTAAPSDSHIEKTVRDLLKTFDLSQVSMKQMVQAVCDKFPDSDLEERKGFLKEMIKKLLSENE</sequence>
<protein>
    <submittedName>
        <fullName evidence="8">DEK-C domain-containing protein</fullName>
    </submittedName>
</protein>
<feature type="region of interest" description="Disordered" evidence="5">
    <location>
        <begin position="1"/>
        <end position="122"/>
    </location>
</feature>
<evidence type="ECO:0000313" key="8">
    <source>
        <dbReference type="WBParaSite" id="MBELARI_LOCUS14087"/>
    </source>
</evidence>
<accession>A0AAF3EJA9</accession>
<dbReference type="WBParaSite" id="MBELARI_LOCUS14087">
    <property type="protein sequence ID" value="MBELARI_LOCUS14087"/>
    <property type="gene ID" value="MBELARI_LOCUS14087"/>
</dbReference>
<name>A0AAF3EJA9_9BILA</name>
<dbReference type="GO" id="GO:0042393">
    <property type="term" value="F:histone binding"/>
    <property type="evidence" value="ECO:0007669"/>
    <property type="project" value="TreeGrafter"/>
</dbReference>
<feature type="compositionally biased region" description="Basic and acidic residues" evidence="5">
    <location>
        <begin position="12"/>
        <end position="39"/>
    </location>
</feature>
<dbReference type="Pfam" id="PF08766">
    <property type="entry name" value="DEK_C"/>
    <property type="match status" value="1"/>
</dbReference>
<keyword evidence="2" id="KW-0156">Chromatin regulator</keyword>
<dbReference type="GO" id="GO:0005634">
    <property type="term" value="C:nucleus"/>
    <property type="evidence" value="ECO:0007669"/>
    <property type="project" value="UniProtKB-SubCell"/>
</dbReference>
<evidence type="ECO:0000256" key="2">
    <source>
        <dbReference type="ARBA" id="ARBA00022853"/>
    </source>
</evidence>
<keyword evidence="7" id="KW-1185">Reference proteome</keyword>
<feature type="domain" description="DEK-C" evidence="6">
    <location>
        <begin position="385"/>
        <end position="441"/>
    </location>
</feature>
<dbReference type="SUPFAM" id="SSF109715">
    <property type="entry name" value="DEK C-terminal domain"/>
    <property type="match status" value="1"/>
</dbReference>
<evidence type="ECO:0000256" key="4">
    <source>
        <dbReference type="ARBA" id="ARBA00023242"/>
    </source>
</evidence>
<dbReference type="Gene3D" id="1.10.10.60">
    <property type="entry name" value="Homeodomain-like"/>
    <property type="match status" value="1"/>
</dbReference>
<feature type="compositionally biased region" description="Acidic residues" evidence="5">
    <location>
        <begin position="292"/>
        <end position="313"/>
    </location>
</feature>